<dbReference type="Proteomes" id="UP000241808">
    <property type="component" value="Unassembled WGS sequence"/>
</dbReference>
<keyword evidence="2 5" id="KW-0812">Transmembrane</keyword>
<keyword evidence="1 5" id="KW-1003">Cell membrane</keyword>
<comment type="similarity">
    <text evidence="5">Belongs to the UPF0314 family.</text>
</comment>
<evidence type="ECO:0000256" key="4">
    <source>
        <dbReference type="ARBA" id="ARBA00023136"/>
    </source>
</evidence>
<feature type="transmembrane region" description="Helical" evidence="5">
    <location>
        <begin position="32"/>
        <end position="54"/>
    </location>
</feature>
<sequence length="216" mass="23328">MTSSPFQPISPVTGSVYRGGGGGDGGSRWGLAVWQALPILLLLLAVQAGVLYAMGRVPICPCGTVKLWQGVVQSSENSQHLTDWYTLSHVLHGFIFYLVAWIVMPRSSIWTRLVFAVVLEGAWEIAENTPMIIERYRIIPASYQYTGDSILNSIGDTLAMAVGFLLAAILPAWATLGIAIAVEVGLAAVIRDNLTLNIIMLVHPVDAIRLWQQGGG</sequence>
<proteinExistence type="inferred from homology"/>
<dbReference type="NCBIfam" id="NF002099">
    <property type="entry name" value="PRK00944.1"/>
    <property type="match status" value="1"/>
</dbReference>
<dbReference type="EMBL" id="PZZL01000011">
    <property type="protein sequence ID" value="PTM51109.1"/>
    <property type="molecule type" value="Genomic_DNA"/>
</dbReference>
<evidence type="ECO:0000256" key="2">
    <source>
        <dbReference type="ARBA" id="ARBA00022692"/>
    </source>
</evidence>
<keyword evidence="7" id="KW-1185">Reference proteome</keyword>
<dbReference type="InterPro" id="IPR019691">
    <property type="entry name" value="DUF2585"/>
</dbReference>
<dbReference type="OrthoDB" id="9811954at2"/>
<evidence type="ECO:0000256" key="5">
    <source>
        <dbReference type="HAMAP-Rule" id="MF_01514"/>
    </source>
</evidence>
<comment type="subcellular location">
    <subcellularLocation>
        <location evidence="5">Cell membrane</location>
        <topology evidence="5">Multi-pass membrane protein</topology>
    </subcellularLocation>
</comment>
<evidence type="ECO:0000313" key="6">
    <source>
        <dbReference type="EMBL" id="PTM51109.1"/>
    </source>
</evidence>
<feature type="transmembrane region" description="Helical" evidence="5">
    <location>
        <begin position="84"/>
        <end position="104"/>
    </location>
</feature>
<dbReference type="AlphaFoldDB" id="A0A2T4YXP5"/>
<dbReference type="HAMAP" id="MF_01514">
    <property type="entry name" value="UPF0314"/>
    <property type="match status" value="1"/>
</dbReference>
<feature type="transmembrane region" description="Helical" evidence="5">
    <location>
        <begin position="158"/>
        <end position="190"/>
    </location>
</feature>
<name>A0A2T4YXP5_9HYPH</name>
<protein>
    <recommendedName>
        <fullName evidence="5">UPF0314 protein C8P69_11137</fullName>
    </recommendedName>
</protein>
<dbReference type="RefSeq" id="WP_108179262.1">
    <property type="nucleotide sequence ID" value="NZ_PZZL01000011.1"/>
</dbReference>
<accession>A0A2T4YXP5</accession>
<organism evidence="6 7">
    <name type="scientific">Phreatobacter oligotrophus</name>
    <dbReference type="NCBI Taxonomy" id="1122261"/>
    <lineage>
        <taxon>Bacteria</taxon>
        <taxon>Pseudomonadati</taxon>
        <taxon>Pseudomonadota</taxon>
        <taxon>Alphaproteobacteria</taxon>
        <taxon>Hyphomicrobiales</taxon>
        <taxon>Phreatobacteraceae</taxon>
        <taxon>Phreatobacter</taxon>
    </lineage>
</organism>
<keyword evidence="3 5" id="KW-1133">Transmembrane helix</keyword>
<evidence type="ECO:0000256" key="1">
    <source>
        <dbReference type="ARBA" id="ARBA00022475"/>
    </source>
</evidence>
<evidence type="ECO:0000256" key="3">
    <source>
        <dbReference type="ARBA" id="ARBA00022989"/>
    </source>
</evidence>
<dbReference type="Pfam" id="PF10755">
    <property type="entry name" value="DUF2585"/>
    <property type="match status" value="1"/>
</dbReference>
<reference evidence="6 7" key="1">
    <citation type="submission" date="2018-04" db="EMBL/GenBank/DDBJ databases">
        <title>Genomic Encyclopedia of Archaeal and Bacterial Type Strains, Phase II (KMG-II): from individual species to whole genera.</title>
        <authorList>
            <person name="Goeker M."/>
        </authorList>
    </citation>
    <scope>NUCLEOTIDE SEQUENCE [LARGE SCALE GENOMIC DNA]</scope>
    <source>
        <strain evidence="6 7">DSM 25521</strain>
    </source>
</reference>
<evidence type="ECO:0000313" key="7">
    <source>
        <dbReference type="Proteomes" id="UP000241808"/>
    </source>
</evidence>
<comment type="caution">
    <text evidence="6">The sequence shown here is derived from an EMBL/GenBank/DDBJ whole genome shotgun (WGS) entry which is preliminary data.</text>
</comment>
<gene>
    <name evidence="6" type="ORF">C8P69_11137</name>
</gene>
<keyword evidence="4 5" id="KW-0472">Membrane</keyword>
<dbReference type="GO" id="GO:0005886">
    <property type="term" value="C:plasma membrane"/>
    <property type="evidence" value="ECO:0007669"/>
    <property type="project" value="UniProtKB-SubCell"/>
</dbReference>